<evidence type="ECO:0000256" key="1">
    <source>
        <dbReference type="ARBA" id="ARBA00022603"/>
    </source>
</evidence>
<dbReference type="GO" id="GO:0008168">
    <property type="term" value="F:methyltransferase activity"/>
    <property type="evidence" value="ECO:0007669"/>
    <property type="project" value="UniProtKB-KW"/>
</dbReference>
<evidence type="ECO:0000256" key="2">
    <source>
        <dbReference type="ARBA" id="ARBA00022679"/>
    </source>
</evidence>
<proteinExistence type="predicted"/>
<name>A0A6N7RND3_9ACTN</name>
<dbReference type="AlphaFoldDB" id="A0A6N7RND3"/>
<dbReference type="GO" id="GO:0009307">
    <property type="term" value="P:DNA restriction-modification system"/>
    <property type="evidence" value="ECO:0007669"/>
    <property type="project" value="UniProtKB-KW"/>
</dbReference>
<evidence type="ECO:0000313" key="5">
    <source>
        <dbReference type="Proteomes" id="UP000438093"/>
    </source>
</evidence>
<gene>
    <name evidence="4" type="ORF">GJG86_07000</name>
</gene>
<keyword evidence="5" id="KW-1185">Reference proteome</keyword>
<reference evidence="5" key="1">
    <citation type="submission" date="2019-08" db="EMBL/GenBank/DDBJ databases">
        <title>Arthrobacter sp. nov., isolated from plateau pika and Tibetan wild ass.</title>
        <authorList>
            <person name="Ge Y."/>
        </authorList>
    </citation>
    <scope>NUCLEOTIDE SEQUENCE [LARGE SCALE GENOMIC DNA]</scope>
    <source>
        <strain evidence="5">HF-4214</strain>
    </source>
</reference>
<accession>A0A6N7RND3</accession>
<keyword evidence="2" id="KW-0808">Transferase</keyword>
<sequence length="278" mass="29423">MNPWDCQSNRVFGTGGAFQTLYAHEGSGRHNCSVLVETLPFDTTQVTSPANGSNPQFGDPCHPLCAGAHVPAVAFSAGQSSKAGSLGCQEEVAPTLRGGSSGTNQVPTVCIDGDIARGAYMGKNGKGWNTDGVASTITTIDVPAVMTQYGEELAGTLTARGDSSPCHDKWQNVVCMADDTANASCDVELAGTLKCGGMPPSVVSNMIVRRLMPVECERVQGFPDGWTRIPYRGKPVQECPDGPRYKALGNSMAVPVMRWIGERIAKTEQIVTREGEVK</sequence>
<dbReference type="Gene3D" id="3.90.120.10">
    <property type="entry name" value="DNA Methylase, subunit A, domain 2"/>
    <property type="match status" value="1"/>
</dbReference>
<dbReference type="EMBL" id="VTFY01000004">
    <property type="protein sequence ID" value="MRX82238.1"/>
    <property type="molecule type" value="Genomic_DNA"/>
</dbReference>
<dbReference type="SUPFAM" id="SSF53335">
    <property type="entry name" value="S-adenosyl-L-methionine-dependent methyltransferases"/>
    <property type="match status" value="1"/>
</dbReference>
<dbReference type="InterPro" id="IPR029063">
    <property type="entry name" value="SAM-dependent_MTases_sf"/>
</dbReference>
<protein>
    <submittedName>
        <fullName evidence="4">Uncharacterized protein</fullName>
    </submittedName>
</protein>
<comment type="caution">
    <text evidence="4">The sequence shown here is derived from an EMBL/GenBank/DDBJ whole genome shotgun (WGS) entry which is preliminary data.</text>
</comment>
<evidence type="ECO:0000256" key="3">
    <source>
        <dbReference type="ARBA" id="ARBA00022747"/>
    </source>
</evidence>
<dbReference type="InterPro" id="IPR001525">
    <property type="entry name" value="C5_MeTfrase"/>
</dbReference>
<organism evidence="4 5">
    <name type="scientific">Eggerthella guodeyinii</name>
    <dbReference type="NCBI Taxonomy" id="2690837"/>
    <lineage>
        <taxon>Bacteria</taxon>
        <taxon>Bacillati</taxon>
        <taxon>Actinomycetota</taxon>
        <taxon>Coriobacteriia</taxon>
        <taxon>Eggerthellales</taxon>
        <taxon>Eggerthellaceae</taxon>
        <taxon>Eggerthella</taxon>
    </lineage>
</organism>
<dbReference type="GO" id="GO:0032259">
    <property type="term" value="P:methylation"/>
    <property type="evidence" value="ECO:0007669"/>
    <property type="project" value="UniProtKB-KW"/>
</dbReference>
<dbReference type="Pfam" id="PF00145">
    <property type="entry name" value="DNA_methylase"/>
    <property type="match status" value="1"/>
</dbReference>
<keyword evidence="3" id="KW-0680">Restriction system</keyword>
<evidence type="ECO:0000313" key="4">
    <source>
        <dbReference type="EMBL" id="MRX82238.1"/>
    </source>
</evidence>
<dbReference type="Proteomes" id="UP000438093">
    <property type="component" value="Unassembled WGS sequence"/>
</dbReference>
<keyword evidence="1" id="KW-0489">Methyltransferase</keyword>